<comment type="caution">
    <text evidence="2">The sequence shown here is derived from an EMBL/GenBank/DDBJ whole genome shotgun (WGS) entry which is preliminary data.</text>
</comment>
<dbReference type="InterPro" id="IPR015946">
    <property type="entry name" value="KH_dom-like_a/b"/>
</dbReference>
<dbReference type="EMBL" id="BART01020786">
    <property type="protein sequence ID" value="GAG92335.1"/>
    <property type="molecule type" value="Genomic_DNA"/>
</dbReference>
<dbReference type="Gene3D" id="3.30.300.20">
    <property type="match status" value="1"/>
</dbReference>
<reference evidence="2" key="1">
    <citation type="journal article" date="2014" name="Front. Microbiol.">
        <title>High frequency of phylogenetically diverse reductive dehalogenase-homologous genes in deep subseafloor sedimentary metagenomes.</title>
        <authorList>
            <person name="Kawai M."/>
            <person name="Futagami T."/>
            <person name="Toyoda A."/>
            <person name="Takaki Y."/>
            <person name="Nishi S."/>
            <person name="Hori S."/>
            <person name="Arai W."/>
            <person name="Tsubouchi T."/>
            <person name="Morono Y."/>
            <person name="Uchiyama I."/>
            <person name="Ito T."/>
            <person name="Fujiyama A."/>
            <person name="Inagaki F."/>
            <person name="Takami H."/>
        </authorList>
    </citation>
    <scope>NUCLEOTIDE SEQUENCE</scope>
    <source>
        <strain evidence="2">Expedition CK06-06</strain>
    </source>
</reference>
<protein>
    <recommendedName>
        <fullName evidence="3">Ribosome-binding factor A</fullName>
    </recommendedName>
</protein>
<gene>
    <name evidence="2" type="ORF">S01H4_38527</name>
</gene>
<dbReference type="InterPro" id="IPR023799">
    <property type="entry name" value="RbfA_dom_sf"/>
</dbReference>
<evidence type="ECO:0000313" key="2">
    <source>
        <dbReference type="EMBL" id="GAG92335.1"/>
    </source>
</evidence>
<accession>X1BB97</accession>
<name>X1BB97_9ZZZZ</name>
<feature type="region of interest" description="Disordered" evidence="1">
    <location>
        <begin position="42"/>
        <end position="83"/>
    </location>
</feature>
<dbReference type="SUPFAM" id="SSF89919">
    <property type="entry name" value="Ribosome-binding factor A, RbfA"/>
    <property type="match status" value="1"/>
</dbReference>
<evidence type="ECO:0008006" key="3">
    <source>
        <dbReference type="Google" id="ProtNLM"/>
    </source>
</evidence>
<organism evidence="2">
    <name type="scientific">marine sediment metagenome</name>
    <dbReference type="NCBI Taxonomy" id="412755"/>
    <lineage>
        <taxon>unclassified sequences</taxon>
        <taxon>metagenomes</taxon>
        <taxon>ecological metagenomes</taxon>
    </lineage>
</organism>
<dbReference type="AlphaFoldDB" id="X1BB97"/>
<feature type="non-terminal residue" evidence="2">
    <location>
        <position position="1"/>
    </location>
</feature>
<evidence type="ECO:0000256" key="1">
    <source>
        <dbReference type="SAM" id="MobiDB-lite"/>
    </source>
</evidence>
<proteinExistence type="predicted"/>
<sequence>RPLQKKIAKRIDTRYTPRLKFFLDKGVKHSFEINEILGSVLPDPDETTVDASTSSIPDLRIHAPGDDEIPPQLNDEPDDFHQK</sequence>